<dbReference type="EMBL" id="UINC01147864">
    <property type="protein sequence ID" value="SVD39432.1"/>
    <property type="molecule type" value="Genomic_DNA"/>
</dbReference>
<feature type="non-terminal residue" evidence="1">
    <location>
        <position position="24"/>
    </location>
</feature>
<evidence type="ECO:0000313" key="1">
    <source>
        <dbReference type="EMBL" id="SVD39432.1"/>
    </source>
</evidence>
<protein>
    <submittedName>
        <fullName evidence="1">Uncharacterized protein</fullName>
    </submittedName>
</protein>
<accession>A0A382UYU2</accession>
<sequence length="24" mass="2612">MADYAIAHGTVRHNGGIFCFFNVA</sequence>
<reference evidence="1" key="1">
    <citation type="submission" date="2018-05" db="EMBL/GenBank/DDBJ databases">
        <authorList>
            <person name="Lanie J.A."/>
            <person name="Ng W.-L."/>
            <person name="Kazmierczak K.M."/>
            <person name="Andrzejewski T.M."/>
            <person name="Davidsen T.M."/>
            <person name="Wayne K.J."/>
            <person name="Tettelin H."/>
            <person name="Glass J.I."/>
            <person name="Rusch D."/>
            <person name="Podicherti R."/>
            <person name="Tsui H.-C.T."/>
            <person name="Winkler M.E."/>
        </authorList>
    </citation>
    <scope>NUCLEOTIDE SEQUENCE</scope>
</reference>
<name>A0A382UYU2_9ZZZZ</name>
<gene>
    <name evidence="1" type="ORF">METZ01_LOCUS392286</name>
</gene>
<dbReference type="AlphaFoldDB" id="A0A382UYU2"/>
<organism evidence="1">
    <name type="scientific">marine metagenome</name>
    <dbReference type="NCBI Taxonomy" id="408172"/>
    <lineage>
        <taxon>unclassified sequences</taxon>
        <taxon>metagenomes</taxon>
        <taxon>ecological metagenomes</taxon>
    </lineage>
</organism>
<proteinExistence type="predicted"/>